<gene>
    <name evidence="1" type="primary">Acey_s0462.g1900</name>
    <name evidence="1" type="ORF">Y032_0462g1900</name>
</gene>
<dbReference type="AlphaFoldDB" id="A0A016WX72"/>
<protein>
    <submittedName>
        <fullName evidence="1">Uncharacterized protein</fullName>
    </submittedName>
</protein>
<dbReference type="Proteomes" id="UP000024635">
    <property type="component" value="Unassembled WGS sequence"/>
</dbReference>
<evidence type="ECO:0000313" key="2">
    <source>
        <dbReference type="Proteomes" id="UP000024635"/>
    </source>
</evidence>
<proteinExistence type="predicted"/>
<name>A0A016WX72_9BILA</name>
<keyword evidence="2" id="KW-1185">Reference proteome</keyword>
<evidence type="ECO:0000313" key="1">
    <source>
        <dbReference type="EMBL" id="EYC44419.1"/>
    </source>
</evidence>
<comment type="caution">
    <text evidence="1">The sequence shown here is derived from an EMBL/GenBank/DDBJ whole genome shotgun (WGS) entry which is preliminary data.</text>
</comment>
<sequence length="108" mass="12477">MISHKLLTSAEASTIAVAMKNIAASRSTRRENMSTSTQDQRLEQDRDKLFKTFNCEGKLTKSHGIDNRQRPHRFQCCHLLAHRENDFSRNSIFICLISVRYMTQFAVS</sequence>
<accession>A0A016WX72</accession>
<organism evidence="1 2">
    <name type="scientific">Ancylostoma ceylanicum</name>
    <dbReference type="NCBI Taxonomy" id="53326"/>
    <lineage>
        <taxon>Eukaryota</taxon>
        <taxon>Metazoa</taxon>
        <taxon>Ecdysozoa</taxon>
        <taxon>Nematoda</taxon>
        <taxon>Chromadorea</taxon>
        <taxon>Rhabditida</taxon>
        <taxon>Rhabditina</taxon>
        <taxon>Rhabditomorpha</taxon>
        <taxon>Strongyloidea</taxon>
        <taxon>Ancylostomatidae</taxon>
        <taxon>Ancylostomatinae</taxon>
        <taxon>Ancylostoma</taxon>
    </lineage>
</organism>
<reference evidence="2" key="1">
    <citation type="journal article" date="2015" name="Nat. Genet.">
        <title>The genome and transcriptome of the zoonotic hookworm Ancylostoma ceylanicum identify infection-specific gene families.</title>
        <authorList>
            <person name="Schwarz E.M."/>
            <person name="Hu Y."/>
            <person name="Antoshechkin I."/>
            <person name="Miller M.M."/>
            <person name="Sternberg P.W."/>
            <person name="Aroian R.V."/>
        </authorList>
    </citation>
    <scope>NUCLEOTIDE SEQUENCE</scope>
    <source>
        <strain evidence="2">HY135</strain>
    </source>
</reference>
<dbReference type="EMBL" id="JARK01000062">
    <property type="protein sequence ID" value="EYC44419.1"/>
    <property type="molecule type" value="Genomic_DNA"/>
</dbReference>